<accession>A0A8D8LEB9</accession>
<sequence length="107" mass="11744">MPAQSRRRECVPSVAAVSTDHACGLALDPAVARRLFHRSPTGQPGVDYAQQWGLLERECKLEPNVPHDRQRLYERSVLAAVAGRHKGHQFVHQYAVDGGSDAPFGMG</sequence>
<organism evidence="1">
    <name type="scientific">Culex pipiens</name>
    <name type="common">House mosquito</name>
    <dbReference type="NCBI Taxonomy" id="7175"/>
    <lineage>
        <taxon>Eukaryota</taxon>
        <taxon>Metazoa</taxon>
        <taxon>Ecdysozoa</taxon>
        <taxon>Arthropoda</taxon>
        <taxon>Hexapoda</taxon>
        <taxon>Insecta</taxon>
        <taxon>Pterygota</taxon>
        <taxon>Neoptera</taxon>
        <taxon>Endopterygota</taxon>
        <taxon>Diptera</taxon>
        <taxon>Nematocera</taxon>
        <taxon>Culicoidea</taxon>
        <taxon>Culicidae</taxon>
        <taxon>Culicinae</taxon>
        <taxon>Culicini</taxon>
        <taxon>Culex</taxon>
        <taxon>Culex</taxon>
    </lineage>
</organism>
<evidence type="ECO:0000313" key="1">
    <source>
        <dbReference type="EMBL" id="CAG6604292.1"/>
    </source>
</evidence>
<name>A0A8D8LEB9_CULPI</name>
<proteinExistence type="predicted"/>
<reference evidence="1" key="1">
    <citation type="submission" date="2021-05" db="EMBL/GenBank/DDBJ databases">
        <authorList>
            <person name="Alioto T."/>
            <person name="Alioto T."/>
            <person name="Gomez Garrido J."/>
        </authorList>
    </citation>
    <scope>NUCLEOTIDE SEQUENCE</scope>
</reference>
<dbReference type="EMBL" id="HBUE01245742">
    <property type="protein sequence ID" value="CAG6551993.1"/>
    <property type="molecule type" value="Transcribed_RNA"/>
</dbReference>
<protein>
    <submittedName>
        <fullName evidence="1">(northern house mosquito) hypothetical protein</fullName>
    </submittedName>
</protein>
<dbReference type="EMBL" id="HBUE01352843">
    <property type="protein sequence ID" value="CAG6604292.1"/>
    <property type="molecule type" value="Transcribed_RNA"/>
</dbReference>
<dbReference type="AlphaFoldDB" id="A0A8D8LEB9"/>